<evidence type="ECO:0008006" key="9">
    <source>
        <dbReference type="Google" id="ProtNLM"/>
    </source>
</evidence>
<keyword evidence="3" id="KW-0375">Hydrogen ion transport</keyword>
<evidence type="ECO:0000256" key="5">
    <source>
        <dbReference type="ARBA" id="ARBA00023136"/>
    </source>
</evidence>
<organism evidence="7 8">
    <name type="scientific">Meloidogyne graminicola</name>
    <dbReference type="NCBI Taxonomy" id="189291"/>
    <lineage>
        <taxon>Eukaryota</taxon>
        <taxon>Metazoa</taxon>
        <taxon>Ecdysozoa</taxon>
        <taxon>Nematoda</taxon>
        <taxon>Chromadorea</taxon>
        <taxon>Rhabditida</taxon>
        <taxon>Tylenchina</taxon>
        <taxon>Tylenchomorpha</taxon>
        <taxon>Tylenchoidea</taxon>
        <taxon>Meloidogynidae</taxon>
        <taxon>Meloidogyninae</taxon>
        <taxon>Meloidogyne</taxon>
    </lineage>
</organism>
<dbReference type="OrthoDB" id="1262810at2759"/>
<gene>
    <name evidence="7" type="ORF">Mgra_00009758</name>
</gene>
<sequence length="123" mass="13529">MSLWTFARIASKLRYITSCPTFITARNHVSIRSLHSSSTNFAAATAGKVHVEIITAEPLNEEQERSLRDALTGFASAGNELNISFGVKPSLIGRMVITIDDKYLDLSMASKIKEMEAVLRNAI</sequence>
<proteinExistence type="predicted"/>
<dbReference type="GO" id="GO:0016020">
    <property type="term" value="C:membrane"/>
    <property type="evidence" value="ECO:0007669"/>
    <property type="project" value="UniProtKB-SubCell"/>
</dbReference>
<evidence type="ECO:0000256" key="3">
    <source>
        <dbReference type="ARBA" id="ARBA00022781"/>
    </source>
</evidence>
<dbReference type="GO" id="GO:0046933">
    <property type="term" value="F:proton-transporting ATP synthase activity, rotational mechanism"/>
    <property type="evidence" value="ECO:0007669"/>
    <property type="project" value="InterPro"/>
</dbReference>
<dbReference type="EMBL" id="JABEBT010000181">
    <property type="protein sequence ID" value="KAF7626067.1"/>
    <property type="molecule type" value="Genomic_DNA"/>
</dbReference>
<evidence type="ECO:0000313" key="7">
    <source>
        <dbReference type="EMBL" id="KAF7626067.1"/>
    </source>
</evidence>
<protein>
    <recommendedName>
        <fullName evidence="9">ATP synthase subunit O, mitochondrial</fullName>
    </recommendedName>
</protein>
<dbReference type="Pfam" id="PF00213">
    <property type="entry name" value="OSCP"/>
    <property type="match status" value="1"/>
</dbReference>
<dbReference type="PANTHER" id="PTHR11910">
    <property type="entry name" value="ATP SYNTHASE DELTA CHAIN"/>
    <property type="match status" value="1"/>
</dbReference>
<accession>A0A8S9ZBI3</accession>
<dbReference type="Proteomes" id="UP000605970">
    <property type="component" value="Unassembled WGS sequence"/>
</dbReference>
<reference evidence="7" key="1">
    <citation type="journal article" date="2020" name="Ecol. Evol.">
        <title>Genome structure and content of the rice root-knot nematode (Meloidogyne graminicola).</title>
        <authorList>
            <person name="Phan N.T."/>
            <person name="Danchin E.G.J."/>
            <person name="Klopp C."/>
            <person name="Perfus-Barbeoch L."/>
            <person name="Kozlowski D.K."/>
            <person name="Koutsovoulos G.D."/>
            <person name="Lopez-Roques C."/>
            <person name="Bouchez O."/>
            <person name="Zahm M."/>
            <person name="Besnard G."/>
            <person name="Bellafiore S."/>
        </authorList>
    </citation>
    <scope>NUCLEOTIDE SEQUENCE</scope>
    <source>
        <strain evidence="7">VN-18</strain>
    </source>
</reference>
<name>A0A8S9ZBI3_9BILA</name>
<keyword evidence="4" id="KW-0406">Ion transport</keyword>
<comment type="subcellular location">
    <subcellularLocation>
        <location evidence="1">Membrane</location>
    </subcellularLocation>
</comment>
<keyword evidence="6" id="KW-0066">ATP synthesis</keyword>
<evidence type="ECO:0000256" key="4">
    <source>
        <dbReference type="ARBA" id="ARBA00023065"/>
    </source>
</evidence>
<keyword evidence="8" id="KW-1185">Reference proteome</keyword>
<evidence type="ECO:0000256" key="1">
    <source>
        <dbReference type="ARBA" id="ARBA00004370"/>
    </source>
</evidence>
<comment type="caution">
    <text evidence="7">The sequence shown here is derived from an EMBL/GenBank/DDBJ whole genome shotgun (WGS) entry which is preliminary data.</text>
</comment>
<evidence type="ECO:0000313" key="8">
    <source>
        <dbReference type="Proteomes" id="UP000605970"/>
    </source>
</evidence>
<dbReference type="InterPro" id="IPR000711">
    <property type="entry name" value="ATPase_OSCP/dsu"/>
</dbReference>
<keyword evidence="2" id="KW-0813">Transport</keyword>
<keyword evidence="5" id="KW-0472">Membrane</keyword>
<evidence type="ECO:0000256" key="2">
    <source>
        <dbReference type="ARBA" id="ARBA00022448"/>
    </source>
</evidence>
<evidence type="ECO:0000256" key="6">
    <source>
        <dbReference type="ARBA" id="ARBA00023310"/>
    </source>
</evidence>
<dbReference type="AlphaFoldDB" id="A0A8S9ZBI3"/>